<comment type="caution">
    <text evidence="1">The sequence shown here is derived from an EMBL/GenBank/DDBJ whole genome shotgun (WGS) entry which is preliminary data.</text>
</comment>
<keyword evidence="2" id="KW-1185">Reference proteome</keyword>
<dbReference type="Proteomes" id="UP000187455">
    <property type="component" value="Unassembled WGS sequence"/>
</dbReference>
<accession>A0A1R0H8K8</accession>
<reference evidence="1 2" key="1">
    <citation type="journal article" date="2016" name="Mol. Biol. Evol.">
        <title>Genome-Wide Survey of Gut Fungi (Harpellales) Reveals the First Horizontally Transferred Ubiquitin Gene from a Mosquito Host.</title>
        <authorList>
            <person name="Wang Y."/>
            <person name="White M.M."/>
            <person name="Kvist S."/>
            <person name="Moncalvo J.M."/>
        </authorList>
    </citation>
    <scope>NUCLEOTIDE SEQUENCE [LARGE SCALE GENOMIC DNA]</scope>
    <source>
        <strain evidence="1 2">ALG-7-W6</strain>
    </source>
</reference>
<dbReference type="EMBL" id="LSSL01000104">
    <property type="protein sequence ID" value="OLY85444.1"/>
    <property type="molecule type" value="Genomic_DNA"/>
</dbReference>
<sequence>MWAATRLSSLTNTIRFLYYDFFKGIQGLYVPRFTSRIPGLLFADYAVVLDKSETDMQTALNKITDWLKTWEMTLNESKCRAMNAAGLQLSELILQGQNIPSTVQ</sequence>
<dbReference type="OrthoDB" id="5534248at2759"/>
<name>A0A1R0H8K8_9FUNG</name>
<evidence type="ECO:0000313" key="1">
    <source>
        <dbReference type="EMBL" id="OLY85444.1"/>
    </source>
</evidence>
<gene>
    <name evidence="1" type="ORF">AYI68_g365</name>
</gene>
<evidence type="ECO:0008006" key="3">
    <source>
        <dbReference type="Google" id="ProtNLM"/>
    </source>
</evidence>
<dbReference type="AlphaFoldDB" id="A0A1R0H8K8"/>
<evidence type="ECO:0000313" key="2">
    <source>
        <dbReference type="Proteomes" id="UP000187455"/>
    </source>
</evidence>
<organism evidence="1 2">
    <name type="scientific">Smittium mucronatum</name>
    <dbReference type="NCBI Taxonomy" id="133383"/>
    <lineage>
        <taxon>Eukaryota</taxon>
        <taxon>Fungi</taxon>
        <taxon>Fungi incertae sedis</taxon>
        <taxon>Zoopagomycota</taxon>
        <taxon>Kickxellomycotina</taxon>
        <taxon>Harpellomycetes</taxon>
        <taxon>Harpellales</taxon>
        <taxon>Legeriomycetaceae</taxon>
        <taxon>Smittium</taxon>
    </lineage>
</organism>
<protein>
    <recommendedName>
        <fullName evidence="3">Reverse transcriptase domain-containing protein</fullName>
    </recommendedName>
</protein>
<proteinExistence type="predicted"/>